<dbReference type="GO" id="GO:0000981">
    <property type="term" value="F:DNA-binding transcription factor activity, RNA polymerase II-specific"/>
    <property type="evidence" value="ECO:0007669"/>
    <property type="project" value="TreeGrafter"/>
</dbReference>
<evidence type="ECO:0000259" key="8">
    <source>
        <dbReference type="PROSITE" id="PS50157"/>
    </source>
</evidence>
<dbReference type="GO" id="GO:0032259">
    <property type="term" value="P:methylation"/>
    <property type="evidence" value="ECO:0007669"/>
    <property type="project" value="UniProtKB-KW"/>
</dbReference>
<keyword evidence="10" id="KW-1185">Reference proteome</keyword>
<keyword evidence="9" id="KW-0808">Transferase</keyword>
<proteinExistence type="predicted"/>
<dbReference type="PANTHER" id="PTHR23226:SF416">
    <property type="entry name" value="FI01424P"/>
    <property type="match status" value="1"/>
</dbReference>
<keyword evidence="5" id="KW-0862">Zinc</keyword>
<dbReference type="GO" id="GO:0005634">
    <property type="term" value="C:nucleus"/>
    <property type="evidence" value="ECO:0007669"/>
    <property type="project" value="UniProtKB-SubCell"/>
</dbReference>
<dbReference type="GO" id="GO:0008270">
    <property type="term" value="F:zinc ion binding"/>
    <property type="evidence" value="ECO:0007669"/>
    <property type="project" value="UniProtKB-KW"/>
</dbReference>
<name>A0A7K6W1F6_STECA</name>
<evidence type="ECO:0000256" key="7">
    <source>
        <dbReference type="PROSITE-ProRule" id="PRU00042"/>
    </source>
</evidence>
<keyword evidence="4 7" id="KW-0863">Zinc-finger</keyword>
<organism evidence="9 10">
    <name type="scientific">Steatornis caripensis</name>
    <name type="common">Oilbird</name>
    <dbReference type="NCBI Taxonomy" id="48435"/>
    <lineage>
        <taxon>Eukaryota</taxon>
        <taxon>Metazoa</taxon>
        <taxon>Chordata</taxon>
        <taxon>Craniata</taxon>
        <taxon>Vertebrata</taxon>
        <taxon>Euteleostomi</taxon>
        <taxon>Archelosauria</taxon>
        <taxon>Archosauria</taxon>
        <taxon>Dinosauria</taxon>
        <taxon>Saurischia</taxon>
        <taxon>Theropoda</taxon>
        <taxon>Coelurosauria</taxon>
        <taxon>Aves</taxon>
        <taxon>Neognathae</taxon>
        <taxon>Neoaves</taxon>
        <taxon>Strisores</taxon>
        <taxon>Caprimulgiformes</taxon>
        <taxon>Steatornithidae</taxon>
        <taxon>Steatornis</taxon>
    </lineage>
</organism>
<dbReference type="PROSITE" id="PS50157">
    <property type="entry name" value="ZINC_FINGER_C2H2_2"/>
    <property type="match status" value="2"/>
</dbReference>
<dbReference type="InterPro" id="IPR036236">
    <property type="entry name" value="Znf_C2H2_sf"/>
</dbReference>
<dbReference type="Pfam" id="PF00096">
    <property type="entry name" value="zf-C2H2"/>
    <property type="match status" value="1"/>
</dbReference>
<dbReference type="OrthoDB" id="654211at2759"/>
<evidence type="ECO:0000256" key="1">
    <source>
        <dbReference type="ARBA" id="ARBA00004123"/>
    </source>
</evidence>
<evidence type="ECO:0000256" key="3">
    <source>
        <dbReference type="ARBA" id="ARBA00022737"/>
    </source>
</evidence>
<feature type="non-terminal residue" evidence="9">
    <location>
        <position position="54"/>
    </location>
</feature>
<sequence>CHNCSTGFNHCSNLLVHQWSHLEQKPYICLVCPKSFTCSSQLIQHRQSHSEEKP</sequence>
<dbReference type="PROSITE" id="PS00028">
    <property type="entry name" value="ZINC_FINGER_C2H2_1"/>
    <property type="match status" value="2"/>
</dbReference>
<dbReference type="GO" id="GO:0008168">
    <property type="term" value="F:methyltransferase activity"/>
    <property type="evidence" value="ECO:0007669"/>
    <property type="project" value="UniProtKB-KW"/>
</dbReference>
<evidence type="ECO:0000313" key="10">
    <source>
        <dbReference type="Proteomes" id="UP000516988"/>
    </source>
</evidence>
<evidence type="ECO:0000256" key="6">
    <source>
        <dbReference type="ARBA" id="ARBA00023242"/>
    </source>
</evidence>
<comment type="caution">
    <text evidence="9">The sequence shown here is derived from an EMBL/GenBank/DDBJ whole genome shotgun (WGS) entry which is preliminary data.</text>
</comment>
<keyword evidence="9" id="KW-0489">Methyltransferase</keyword>
<evidence type="ECO:0000256" key="5">
    <source>
        <dbReference type="ARBA" id="ARBA00022833"/>
    </source>
</evidence>
<dbReference type="SUPFAM" id="SSF57667">
    <property type="entry name" value="beta-beta-alpha zinc fingers"/>
    <property type="match status" value="1"/>
</dbReference>
<dbReference type="AlphaFoldDB" id="A0A7K6W1F6"/>
<dbReference type="Proteomes" id="UP000516988">
    <property type="component" value="Unassembled WGS sequence"/>
</dbReference>
<keyword evidence="3" id="KW-0677">Repeat</keyword>
<keyword evidence="6" id="KW-0539">Nucleus</keyword>
<evidence type="ECO:0000256" key="4">
    <source>
        <dbReference type="ARBA" id="ARBA00022771"/>
    </source>
</evidence>
<accession>A0A7K6W1F6</accession>
<evidence type="ECO:0000256" key="2">
    <source>
        <dbReference type="ARBA" id="ARBA00022723"/>
    </source>
</evidence>
<protein>
    <submittedName>
        <fullName evidence="9">PRDM9 methyltransferase</fullName>
    </submittedName>
</protein>
<comment type="subcellular location">
    <subcellularLocation>
        <location evidence="1">Nucleus</location>
    </subcellularLocation>
</comment>
<dbReference type="FunFam" id="3.30.160.60:FF:000478">
    <property type="entry name" value="Zinc finger protein 133"/>
    <property type="match status" value="1"/>
</dbReference>
<dbReference type="EMBL" id="VZSC01002541">
    <property type="protein sequence ID" value="NWX40789.1"/>
    <property type="molecule type" value="Genomic_DNA"/>
</dbReference>
<reference evidence="9 10" key="1">
    <citation type="submission" date="2019-09" db="EMBL/GenBank/DDBJ databases">
        <title>Bird 10,000 Genomes (B10K) Project - Family phase.</title>
        <authorList>
            <person name="Zhang G."/>
        </authorList>
    </citation>
    <scope>NUCLEOTIDE SEQUENCE [LARGE SCALE GENOMIC DNA]</scope>
    <source>
        <strain evidence="9">OUT-0004</strain>
    </source>
</reference>
<dbReference type="Gene3D" id="3.30.160.60">
    <property type="entry name" value="Classic Zinc Finger"/>
    <property type="match status" value="2"/>
</dbReference>
<evidence type="ECO:0000313" key="9">
    <source>
        <dbReference type="EMBL" id="NWX40789.1"/>
    </source>
</evidence>
<gene>
    <name evidence="9" type="primary">Prdm9</name>
    <name evidence="9" type="ORF">STECAR_R03128</name>
</gene>
<keyword evidence="2" id="KW-0479">Metal-binding</keyword>
<dbReference type="PANTHER" id="PTHR23226">
    <property type="entry name" value="ZINC FINGER AND SCAN DOMAIN-CONTAINING"/>
    <property type="match status" value="1"/>
</dbReference>
<feature type="non-terminal residue" evidence="9">
    <location>
        <position position="1"/>
    </location>
</feature>
<dbReference type="InterPro" id="IPR013087">
    <property type="entry name" value="Znf_C2H2_type"/>
</dbReference>
<feature type="domain" description="C2H2-type" evidence="8">
    <location>
        <begin position="27"/>
        <end position="54"/>
    </location>
</feature>
<dbReference type="GO" id="GO:0000978">
    <property type="term" value="F:RNA polymerase II cis-regulatory region sequence-specific DNA binding"/>
    <property type="evidence" value="ECO:0007669"/>
    <property type="project" value="TreeGrafter"/>
</dbReference>
<feature type="domain" description="C2H2-type" evidence="8">
    <location>
        <begin position="1"/>
        <end position="26"/>
    </location>
</feature>